<proteinExistence type="predicted"/>
<keyword evidence="3" id="KW-1185">Reference proteome</keyword>
<dbReference type="AlphaFoldDB" id="A0A7V7QMX4"/>
<organism evidence="2 3">
    <name type="scientific">Candidatus Galacturonatibacter soehngenii</name>
    <dbReference type="NCBI Taxonomy" id="2307010"/>
    <lineage>
        <taxon>Bacteria</taxon>
        <taxon>Bacillati</taxon>
        <taxon>Bacillota</taxon>
        <taxon>Clostridia</taxon>
        <taxon>Lachnospirales</taxon>
        <taxon>Lachnospiraceae</taxon>
        <taxon>Candidatus Galacturonatibacter</taxon>
    </lineage>
</organism>
<reference evidence="2 3" key="2">
    <citation type="submission" date="2020-02" db="EMBL/GenBank/DDBJ databases">
        <title>Candidatus Galacturonibacter soehngenii shows hetero-acetogenic catabolism of galacturonic acid but lacks a canonical carbon monoxide dehydrogenase/acetyl-CoA synthase complex.</title>
        <authorList>
            <person name="Diender M."/>
            <person name="Stouten G.R."/>
            <person name="Petersen J.F."/>
            <person name="Nielsen P.H."/>
            <person name="Dueholm M.S."/>
            <person name="Pronk J.T."/>
            <person name="Van Loosdrecht M.C.M."/>
        </authorList>
    </citation>
    <scope>NUCLEOTIDE SEQUENCE [LARGE SCALE GENOMIC DNA]</scope>
    <source>
        <strain evidence="2">GalUA</strain>
    </source>
</reference>
<name>A0A7V7QMX4_9FIRM</name>
<gene>
    <name evidence="2" type="ORF">F7O84_06600</name>
</gene>
<reference evidence="2 3" key="1">
    <citation type="submission" date="2019-09" db="EMBL/GenBank/DDBJ databases">
        <authorList>
            <person name="Valk L.C."/>
        </authorList>
    </citation>
    <scope>NUCLEOTIDE SEQUENCE [LARGE SCALE GENOMIC DNA]</scope>
    <source>
        <strain evidence="2">GalUA</strain>
    </source>
</reference>
<comment type="caution">
    <text evidence="2">The sequence shown here is derived from an EMBL/GenBank/DDBJ whole genome shotgun (WGS) entry which is preliminary data.</text>
</comment>
<protein>
    <submittedName>
        <fullName evidence="2">Uncharacterized protein</fullName>
    </submittedName>
</protein>
<dbReference type="OrthoDB" id="9842410at2"/>
<feature type="coiled-coil region" evidence="1">
    <location>
        <begin position="172"/>
        <end position="226"/>
    </location>
</feature>
<evidence type="ECO:0000256" key="1">
    <source>
        <dbReference type="SAM" id="Coils"/>
    </source>
</evidence>
<dbReference type="RefSeq" id="WP_151143239.1">
    <property type="nucleotide sequence ID" value="NZ_WAGX01000004.1"/>
</dbReference>
<evidence type="ECO:0000313" key="3">
    <source>
        <dbReference type="Proteomes" id="UP000461768"/>
    </source>
</evidence>
<dbReference type="Proteomes" id="UP000461768">
    <property type="component" value="Unassembled WGS sequence"/>
</dbReference>
<sequence length="240" mass="27575">MKVENNTNWSKIINDSVNNNNTVLGAKKEKASVEQSGSIQASQLNLVPQNDSSIKDLLDKKAELDKKSGQLDVQAKLDLIKEKRAKEIEGYQNEINATLETKNTLSKYQEDLNSTYQVEPGSQEALELELRRKFEDFNRGGQMPSPEEFEAYSKLGEPSEYQQRMLEYDKKIVALDERIEETTSKLKHELQEERDAELSREDEKILEMYQAMIQEEKKSIDKQINEKVVDAAGNVVDEKR</sequence>
<keyword evidence="1" id="KW-0175">Coiled coil</keyword>
<evidence type="ECO:0000313" key="2">
    <source>
        <dbReference type="EMBL" id="KAB1440044.1"/>
    </source>
</evidence>
<accession>A0A7V7QMX4</accession>
<dbReference type="EMBL" id="WAGX01000004">
    <property type="protein sequence ID" value="KAB1440044.1"/>
    <property type="molecule type" value="Genomic_DNA"/>
</dbReference>